<comment type="caution">
    <text evidence="1">The sequence shown here is derived from an EMBL/GenBank/DDBJ whole genome shotgun (WGS) entry which is preliminary data.</text>
</comment>
<sequence length="186" mass="19267">MGANAASLILWFKQMGIHGADGTLYGGLSIIDGTDARITAGSGLAVYDTASELPTITQWVKETGSMVARTSTAHGTYRKATVNGVDVDGNEIDRSEIFECVAGGTTGSTEPVWPTQVGENGPSDNSVLWQKVNVATLRGGYKGFTVAAGSLANIADDAEGYFIAIQADSVEDYGDVVGWIGGIRGG</sequence>
<dbReference type="AlphaFoldDB" id="X1N5A0"/>
<reference evidence="1" key="1">
    <citation type="journal article" date="2014" name="Front. Microbiol.">
        <title>High frequency of phylogenetically diverse reductive dehalogenase-homologous genes in deep subseafloor sedimentary metagenomes.</title>
        <authorList>
            <person name="Kawai M."/>
            <person name="Futagami T."/>
            <person name="Toyoda A."/>
            <person name="Takaki Y."/>
            <person name="Nishi S."/>
            <person name="Hori S."/>
            <person name="Arai W."/>
            <person name="Tsubouchi T."/>
            <person name="Morono Y."/>
            <person name="Uchiyama I."/>
            <person name="Ito T."/>
            <person name="Fujiyama A."/>
            <person name="Inagaki F."/>
            <person name="Takami H."/>
        </authorList>
    </citation>
    <scope>NUCLEOTIDE SEQUENCE</scope>
    <source>
        <strain evidence="1">Expedition CK06-06</strain>
    </source>
</reference>
<accession>X1N5A0</accession>
<organism evidence="1">
    <name type="scientific">marine sediment metagenome</name>
    <dbReference type="NCBI Taxonomy" id="412755"/>
    <lineage>
        <taxon>unclassified sequences</taxon>
        <taxon>metagenomes</taxon>
        <taxon>ecological metagenomes</taxon>
    </lineage>
</organism>
<proteinExistence type="predicted"/>
<evidence type="ECO:0000313" key="1">
    <source>
        <dbReference type="EMBL" id="GAI13804.1"/>
    </source>
</evidence>
<protein>
    <submittedName>
        <fullName evidence="1">Uncharacterized protein</fullName>
    </submittedName>
</protein>
<name>X1N5A0_9ZZZZ</name>
<gene>
    <name evidence="1" type="ORF">S06H3_09108</name>
</gene>
<dbReference type="EMBL" id="BARV01003950">
    <property type="protein sequence ID" value="GAI13804.1"/>
    <property type="molecule type" value="Genomic_DNA"/>
</dbReference>